<reference evidence="5" key="1">
    <citation type="submission" date="2019-08" db="EMBL/GenBank/DDBJ databases">
        <authorList>
            <person name="Kucharzyk K."/>
            <person name="Murdoch R.W."/>
            <person name="Higgins S."/>
            <person name="Loffler F."/>
        </authorList>
    </citation>
    <scope>NUCLEOTIDE SEQUENCE</scope>
</reference>
<evidence type="ECO:0000256" key="3">
    <source>
        <dbReference type="ARBA" id="ARBA00023237"/>
    </source>
</evidence>
<feature type="domain" description="TonB-dependent receptor plug" evidence="4">
    <location>
        <begin position="121"/>
        <end position="224"/>
    </location>
</feature>
<dbReference type="InterPro" id="IPR037066">
    <property type="entry name" value="Plug_dom_sf"/>
</dbReference>
<dbReference type="EMBL" id="VSSQ01001177">
    <property type="protein sequence ID" value="MPM05912.1"/>
    <property type="molecule type" value="Genomic_DNA"/>
</dbReference>
<evidence type="ECO:0000256" key="1">
    <source>
        <dbReference type="ARBA" id="ARBA00004442"/>
    </source>
</evidence>
<keyword evidence="2" id="KW-0472">Membrane</keyword>
<protein>
    <recommendedName>
        <fullName evidence="4">TonB-dependent receptor plug domain-containing protein</fullName>
    </recommendedName>
</protein>
<dbReference type="Gene3D" id="2.170.130.10">
    <property type="entry name" value="TonB-dependent receptor, plug domain"/>
    <property type="match status" value="1"/>
</dbReference>
<keyword evidence="3" id="KW-0998">Cell outer membrane</keyword>
<dbReference type="Pfam" id="PF07715">
    <property type="entry name" value="Plug"/>
    <property type="match status" value="1"/>
</dbReference>
<dbReference type="GO" id="GO:0009279">
    <property type="term" value="C:cell outer membrane"/>
    <property type="evidence" value="ECO:0007669"/>
    <property type="project" value="UniProtKB-SubCell"/>
</dbReference>
<dbReference type="SUPFAM" id="SSF49464">
    <property type="entry name" value="Carboxypeptidase regulatory domain-like"/>
    <property type="match status" value="1"/>
</dbReference>
<comment type="subcellular location">
    <subcellularLocation>
        <location evidence="1">Cell outer membrane</location>
    </subcellularLocation>
</comment>
<accession>A0A644WQ99</accession>
<proteinExistence type="predicted"/>
<name>A0A644WQ99_9ZZZZ</name>
<dbReference type="AlphaFoldDB" id="A0A644WQ99"/>
<dbReference type="Gene3D" id="2.40.170.20">
    <property type="entry name" value="TonB-dependent receptor, beta-barrel domain"/>
    <property type="match status" value="1"/>
</dbReference>
<comment type="caution">
    <text evidence="5">The sequence shown here is derived from an EMBL/GenBank/DDBJ whole genome shotgun (WGS) entry which is preliminary data.</text>
</comment>
<sequence length="796" mass="90040">MKALIFSTVIFFSSLVLFAQNGIIRGNVRDEKTNQPVPFANVVILNTTVGSVTNFEGDFVISGVETGYIRLVVSSVGYSTKTTPEFLVTNSNESFIEIQLAESITQLSGVTVTAKTFERNIESPVALQTIGISEIEKNPGGNRDISKIVQSFPGVGQTPAQRNDLIVRGGGTNENRFFVDGIEFPNLNHFATQGASGGPVSIINADFIREAKFYTGSFQVNNGNALSSVLDMSLITPSKDKAVRRFALGASDLAISYNGPLTDNTGLLFSYRRSYLQFLFSAIGLPFLPTYNDYLLKTKTTFKNSDELTFISLGAYDVSRLNLNENETEYQQYLLSYLPETDQWNYTIGATYRHFTKNGYVNYILSRNMFRNRSFKYENNIVSESNLLQDYSSDEIENKFRFEKVFFVNNWRWLTGASAEYDEYYNSTFQKIFVDSSIQTLDYKSSFDFYRFAAFAQMSGKLMKDRLGVTMGLRTSVATYNNEMLNPINQLSPRLSLNYSLTERWFATLSVARYTQLPAYTTLGYREGGVLVNSENKLSPISIIHYIAGAEFIPNDDSKLTMEVFFKDYNKYPVSLRDSVSLANKGGDFGVVGDEPVVSSGGGRAYGMEFQYRRKVVDKINILLTYTFVRSEFSGLNGEYIPSAWDARHIINILGTKNFRKHWTAGFRWKFSGGAPYTPYDVYTSSVVDAWNAQGRPYLDYSAYNTLRYKPFHQLDMRITKEYFFKKWTMNLYLDVQNVYNFKTRNQDILVPATDADGNYIIANPLDPIGPSRYEMKTIENVSGTVLPTVGIIVEF</sequence>
<evidence type="ECO:0000259" key="4">
    <source>
        <dbReference type="Pfam" id="PF07715"/>
    </source>
</evidence>
<evidence type="ECO:0000256" key="2">
    <source>
        <dbReference type="ARBA" id="ARBA00023136"/>
    </source>
</evidence>
<dbReference type="InterPro" id="IPR008969">
    <property type="entry name" value="CarboxyPept-like_regulatory"/>
</dbReference>
<evidence type="ECO:0000313" key="5">
    <source>
        <dbReference type="EMBL" id="MPM05912.1"/>
    </source>
</evidence>
<dbReference type="SUPFAM" id="SSF56935">
    <property type="entry name" value="Porins"/>
    <property type="match status" value="1"/>
</dbReference>
<dbReference type="Gene3D" id="2.60.40.1120">
    <property type="entry name" value="Carboxypeptidase-like, regulatory domain"/>
    <property type="match status" value="1"/>
</dbReference>
<gene>
    <name evidence="5" type="ORF">SDC9_52207</name>
</gene>
<dbReference type="InterPro" id="IPR036942">
    <property type="entry name" value="Beta-barrel_TonB_sf"/>
</dbReference>
<organism evidence="5">
    <name type="scientific">bioreactor metagenome</name>
    <dbReference type="NCBI Taxonomy" id="1076179"/>
    <lineage>
        <taxon>unclassified sequences</taxon>
        <taxon>metagenomes</taxon>
        <taxon>ecological metagenomes</taxon>
    </lineage>
</organism>
<dbReference type="InterPro" id="IPR012910">
    <property type="entry name" value="Plug_dom"/>
</dbReference>
<dbReference type="Pfam" id="PF13715">
    <property type="entry name" value="CarbopepD_reg_2"/>
    <property type="match status" value="1"/>
</dbReference>